<evidence type="ECO:0000256" key="5">
    <source>
        <dbReference type="ARBA" id="ARBA00022989"/>
    </source>
</evidence>
<name>A0A0F5EWH9_AVIPA</name>
<protein>
    <submittedName>
        <fullName evidence="8">Phosphoethanolamine transferase yhbX</fullName>
        <ecNumber evidence="8">2.7.-.-</ecNumber>
    </submittedName>
</protein>
<accession>A0A0F5EWH9</accession>
<evidence type="ECO:0000256" key="6">
    <source>
        <dbReference type="ARBA" id="ARBA00023136"/>
    </source>
</evidence>
<evidence type="ECO:0000256" key="1">
    <source>
        <dbReference type="ARBA" id="ARBA00004651"/>
    </source>
</evidence>
<dbReference type="SUPFAM" id="SSF53649">
    <property type="entry name" value="Alkaline phosphatase-like"/>
    <property type="match status" value="1"/>
</dbReference>
<proteinExistence type="predicted"/>
<evidence type="ECO:0000256" key="2">
    <source>
        <dbReference type="ARBA" id="ARBA00022475"/>
    </source>
</evidence>
<evidence type="ECO:0000313" key="9">
    <source>
        <dbReference type="Proteomes" id="UP000254620"/>
    </source>
</evidence>
<sequence length="532" mass="62460">MNIYLRNILIFILYPLFFVLSEIGYRYLFGIRPLEQYIKTFWINLAFIVFLYFSKCRFTRFCLVFFFGLSQIVNSVHYEVYQNWINATNYYLFFEEFQEVFHNGVSMLDKVIPPFLYSLLETFVFASILFFIPHRKSKKYLSIDLLFYLIFIYMFIRSFYSTQEFGITSNLSYSRIKSNFYTFSVFIGKVIPYNLLHLSKVENYSHPIPDIVSEPKVKNIILIMGESLSATHVNYFGYKRETMPFLTQLAKNNKDNDEVLLKEAYSAGLMTAISVPAFFSAIPYPNGLTQIIKGDTNFFHLAKLQGFETYFYTAQPEKQMMIMSLMGKSWMDHQFTPTDLHHNSSLGMNDHYLFPLFEKINLDQGKHFIVLHQRGSHGVYGEYLSEDEKVFKENTPLDNYDSTIYNTDQLIKKVYDYLKARNKEDYLLIYTSDHGQHVTSNFYNQGTMDESQYLVPVFIYAPEHIFNNTIQKFKQCNRLFHQQIATFIINTMGFNMPISDCKNGIINSGFITGDMGYLKVSYPAPPVFINPN</sequence>
<dbReference type="Pfam" id="PF00884">
    <property type="entry name" value="Sulfatase"/>
    <property type="match status" value="1"/>
</dbReference>
<keyword evidence="6" id="KW-0472">Membrane</keyword>
<evidence type="ECO:0000256" key="3">
    <source>
        <dbReference type="ARBA" id="ARBA00022679"/>
    </source>
</evidence>
<gene>
    <name evidence="8" type="primary">yhbX</name>
    <name evidence="8" type="ORF">NCTC10926_00116</name>
</gene>
<evidence type="ECO:0000313" key="8">
    <source>
        <dbReference type="EMBL" id="SUU96772.1"/>
    </source>
</evidence>
<keyword evidence="2" id="KW-1003">Cell membrane</keyword>
<dbReference type="InterPro" id="IPR058130">
    <property type="entry name" value="PEA_transf_C"/>
</dbReference>
<evidence type="ECO:0000259" key="7">
    <source>
        <dbReference type="Pfam" id="PF00884"/>
    </source>
</evidence>
<dbReference type="STRING" id="728.VY92_04915"/>
<dbReference type="PANTHER" id="PTHR30443:SF0">
    <property type="entry name" value="PHOSPHOETHANOLAMINE TRANSFERASE EPTA"/>
    <property type="match status" value="1"/>
</dbReference>
<dbReference type="GO" id="GO:0009244">
    <property type="term" value="P:lipopolysaccharide core region biosynthetic process"/>
    <property type="evidence" value="ECO:0007669"/>
    <property type="project" value="TreeGrafter"/>
</dbReference>
<keyword evidence="5" id="KW-1133">Transmembrane helix</keyword>
<dbReference type="GO" id="GO:0005886">
    <property type="term" value="C:plasma membrane"/>
    <property type="evidence" value="ECO:0007669"/>
    <property type="project" value="UniProtKB-SubCell"/>
</dbReference>
<dbReference type="InterPro" id="IPR000917">
    <property type="entry name" value="Sulfatase_N"/>
</dbReference>
<dbReference type="InterPro" id="IPR017850">
    <property type="entry name" value="Alkaline_phosphatase_core_sf"/>
</dbReference>
<dbReference type="AlphaFoldDB" id="A0A0F5EWH9"/>
<keyword evidence="3 8" id="KW-0808">Transferase</keyword>
<dbReference type="InterPro" id="IPR040423">
    <property type="entry name" value="PEA_transferase"/>
</dbReference>
<dbReference type="RefSeq" id="WP_046098697.1">
    <property type="nucleotide sequence ID" value="NZ_UFSW01000001.1"/>
</dbReference>
<dbReference type="eggNOG" id="COG2194">
    <property type="taxonomic scope" value="Bacteria"/>
</dbReference>
<dbReference type="Proteomes" id="UP000254620">
    <property type="component" value="Unassembled WGS sequence"/>
</dbReference>
<dbReference type="GO" id="GO:0016776">
    <property type="term" value="F:phosphotransferase activity, phosphate group as acceptor"/>
    <property type="evidence" value="ECO:0007669"/>
    <property type="project" value="TreeGrafter"/>
</dbReference>
<dbReference type="PANTHER" id="PTHR30443">
    <property type="entry name" value="INNER MEMBRANE PROTEIN"/>
    <property type="match status" value="1"/>
</dbReference>
<dbReference type="CDD" id="cd16017">
    <property type="entry name" value="LptA"/>
    <property type="match status" value="1"/>
</dbReference>
<dbReference type="Gene3D" id="3.40.720.10">
    <property type="entry name" value="Alkaline Phosphatase, subunit A"/>
    <property type="match status" value="1"/>
</dbReference>
<dbReference type="EMBL" id="UFSW01000001">
    <property type="protein sequence ID" value="SUU96772.1"/>
    <property type="molecule type" value="Genomic_DNA"/>
</dbReference>
<comment type="subcellular location">
    <subcellularLocation>
        <location evidence="1">Cell membrane</location>
        <topology evidence="1">Multi-pass membrane protein</topology>
    </subcellularLocation>
</comment>
<evidence type="ECO:0000256" key="4">
    <source>
        <dbReference type="ARBA" id="ARBA00022692"/>
    </source>
</evidence>
<dbReference type="EC" id="2.7.-.-" evidence="8"/>
<keyword evidence="4" id="KW-0812">Transmembrane</keyword>
<feature type="domain" description="Sulfatase N-terminal" evidence="7">
    <location>
        <begin position="218"/>
        <end position="481"/>
    </location>
</feature>
<organism evidence="8 9">
    <name type="scientific">Avibacterium paragallinarum</name>
    <name type="common">Haemophilus gallinarum</name>
    <dbReference type="NCBI Taxonomy" id="728"/>
    <lineage>
        <taxon>Bacteria</taxon>
        <taxon>Pseudomonadati</taxon>
        <taxon>Pseudomonadota</taxon>
        <taxon>Gammaproteobacteria</taxon>
        <taxon>Pasteurellales</taxon>
        <taxon>Pasteurellaceae</taxon>
        <taxon>Avibacterium</taxon>
    </lineage>
</organism>
<reference evidence="8 9" key="1">
    <citation type="submission" date="2018-06" db="EMBL/GenBank/DDBJ databases">
        <authorList>
            <consortium name="Pathogen Informatics"/>
            <person name="Doyle S."/>
        </authorList>
    </citation>
    <scope>NUCLEOTIDE SEQUENCE [LARGE SCALE GENOMIC DNA]</scope>
    <source>
        <strain evidence="8 9">NCTC10926</strain>
    </source>
</reference>
<dbReference type="OrthoDB" id="9786870at2"/>